<keyword evidence="1 2" id="KW-0597">Phosphoprotein</keyword>
<dbReference type="InterPro" id="IPR011006">
    <property type="entry name" value="CheY-like_superfamily"/>
</dbReference>
<dbReference type="Gene3D" id="3.40.50.2300">
    <property type="match status" value="1"/>
</dbReference>
<dbReference type="Pfam" id="PF00072">
    <property type="entry name" value="Response_reg"/>
    <property type="match status" value="1"/>
</dbReference>
<dbReference type="EMBL" id="JALPRF010000003">
    <property type="protein sequence ID" value="MCK8494552.1"/>
    <property type="molecule type" value="Genomic_DNA"/>
</dbReference>
<proteinExistence type="predicted"/>
<comment type="caution">
    <text evidence="4">The sequence shown here is derived from an EMBL/GenBank/DDBJ whole genome shotgun (WGS) entry which is preliminary data.</text>
</comment>
<dbReference type="PANTHER" id="PTHR44591:SF3">
    <property type="entry name" value="RESPONSE REGULATORY DOMAIN-CONTAINING PROTEIN"/>
    <property type="match status" value="1"/>
</dbReference>
<dbReference type="RefSeq" id="WP_232558751.1">
    <property type="nucleotide sequence ID" value="NZ_JALPRF010000003.1"/>
</dbReference>
<dbReference type="InterPro" id="IPR050595">
    <property type="entry name" value="Bact_response_regulator"/>
</dbReference>
<dbReference type="PROSITE" id="PS50110">
    <property type="entry name" value="RESPONSE_REGULATORY"/>
    <property type="match status" value="1"/>
</dbReference>
<dbReference type="SMART" id="SM00448">
    <property type="entry name" value="REC"/>
    <property type="match status" value="1"/>
</dbReference>
<sequence>MNKPFPILLIDDDPMVLDTLEYAAKYSFEEATFTYLASYREAVNYLHSLKGPGPRLILLDVDLKTEENGFTFLEELRAHPQGKSLPVVMLSAYKTDENVEMANELNSTSFVQKPFVFNEWKACMSSLKNYWVNTVTVPQVWFN</sequence>
<dbReference type="PANTHER" id="PTHR44591">
    <property type="entry name" value="STRESS RESPONSE REGULATOR PROTEIN 1"/>
    <property type="match status" value="1"/>
</dbReference>
<evidence type="ECO:0000256" key="2">
    <source>
        <dbReference type="PROSITE-ProRule" id="PRU00169"/>
    </source>
</evidence>
<accession>A0ABT0HQU9</accession>
<dbReference type="SUPFAM" id="SSF52172">
    <property type="entry name" value="CheY-like"/>
    <property type="match status" value="1"/>
</dbReference>
<evidence type="ECO:0000259" key="3">
    <source>
        <dbReference type="PROSITE" id="PS50110"/>
    </source>
</evidence>
<feature type="modified residue" description="4-aspartylphosphate" evidence="2">
    <location>
        <position position="60"/>
    </location>
</feature>
<feature type="domain" description="Response regulatory" evidence="3">
    <location>
        <begin position="6"/>
        <end position="128"/>
    </location>
</feature>
<keyword evidence="5" id="KW-1185">Reference proteome</keyword>
<dbReference type="InterPro" id="IPR001789">
    <property type="entry name" value="Sig_transdc_resp-reg_receiver"/>
</dbReference>
<dbReference type="Proteomes" id="UP001202180">
    <property type="component" value="Unassembled WGS sequence"/>
</dbReference>
<evidence type="ECO:0000256" key="1">
    <source>
        <dbReference type="ARBA" id="ARBA00022553"/>
    </source>
</evidence>
<protein>
    <submittedName>
        <fullName evidence="4">Response regulator</fullName>
    </submittedName>
</protein>
<organism evidence="4 5">
    <name type="scientific">Spirosoma liriopis</name>
    <dbReference type="NCBI Taxonomy" id="2937440"/>
    <lineage>
        <taxon>Bacteria</taxon>
        <taxon>Pseudomonadati</taxon>
        <taxon>Bacteroidota</taxon>
        <taxon>Cytophagia</taxon>
        <taxon>Cytophagales</taxon>
        <taxon>Cytophagaceae</taxon>
        <taxon>Spirosoma</taxon>
    </lineage>
</organism>
<evidence type="ECO:0000313" key="5">
    <source>
        <dbReference type="Proteomes" id="UP001202180"/>
    </source>
</evidence>
<name>A0ABT0HQU9_9BACT</name>
<evidence type="ECO:0000313" key="4">
    <source>
        <dbReference type="EMBL" id="MCK8494552.1"/>
    </source>
</evidence>
<gene>
    <name evidence="4" type="ORF">M0L20_21970</name>
</gene>
<reference evidence="4 5" key="1">
    <citation type="submission" date="2022-04" db="EMBL/GenBank/DDBJ databases">
        <title>Spirosoma sp. strain RP8 genome sequencing and assembly.</title>
        <authorList>
            <person name="Jung Y."/>
        </authorList>
    </citation>
    <scope>NUCLEOTIDE SEQUENCE [LARGE SCALE GENOMIC DNA]</scope>
    <source>
        <strain evidence="4 5">RP8</strain>
    </source>
</reference>